<name>A0ABP8WQ50_9ACTN</name>
<protein>
    <recommendedName>
        <fullName evidence="4">Ig-like domain-containing protein</fullName>
    </recommendedName>
</protein>
<comment type="caution">
    <text evidence="2">The sequence shown here is derived from an EMBL/GenBank/DDBJ whole genome shotgun (WGS) entry which is preliminary data.</text>
</comment>
<dbReference type="EMBL" id="BAABIM010000003">
    <property type="protein sequence ID" value="GAA4692622.1"/>
    <property type="molecule type" value="Genomic_DNA"/>
</dbReference>
<proteinExistence type="predicted"/>
<evidence type="ECO:0000313" key="3">
    <source>
        <dbReference type="Proteomes" id="UP001500621"/>
    </source>
</evidence>
<evidence type="ECO:0000256" key="1">
    <source>
        <dbReference type="SAM" id="SignalP"/>
    </source>
</evidence>
<organism evidence="2 3">
    <name type="scientific">Nocardioides nanhaiensis</name>
    <dbReference type="NCBI Taxonomy" id="1476871"/>
    <lineage>
        <taxon>Bacteria</taxon>
        <taxon>Bacillati</taxon>
        <taxon>Actinomycetota</taxon>
        <taxon>Actinomycetes</taxon>
        <taxon>Propionibacteriales</taxon>
        <taxon>Nocardioidaceae</taxon>
        <taxon>Nocardioides</taxon>
    </lineage>
</organism>
<feature type="chain" id="PRO_5047123723" description="Ig-like domain-containing protein" evidence="1">
    <location>
        <begin position="28"/>
        <end position="220"/>
    </location>
</feature>
<gene>
    <name evidence="2" type="ORF">GCM10023226_33220</name>
</gene>
<feature type="signal peptide" evidence="1">
    <location>
        <begin position="1"/>
        <end position="27"/>
    </location>
</feature>
<reference evidence="3" key="1">
    <citation type="journal article" date="2019" name="Int. J. Syst. Evol. Microbiol.">
        <title>The Global Catalogue of Microorganisms (GCM) 10K type strain sequencing project: providing services to taxonomists for standard genome sequencing and annotation.</title>
        <authorList>
            <consortium name="The Broad Institute Genomics Platform"/>
            <consortium name="The Broad Institute Genome Sequencing Center for Infectious Disease"/>
            <person name="Wu L."/>
            <person name="Ma J."/>
        </authorList>
    </citation>
    <scope>NUCLEOTIDE SEQUENCE [LARGE SCALE GENOMIC DNA]</scope>
    <source>
        <strain evidence="3">JCM 18127</strain>
    </source>
</reference>
<accession>A0ABP8WQ50</accession>
<evidence type="ECO:0008006" key="4">
    <source>
        <dbReference type="Google" id="ProtNLM"/>
    </source>
</evidence>
<dbReference type="RefSeq" id="WP_345267896.1">
    <property type="nucleotide sequence ID" value="NZ_BAABIM010000003.1"/>
</dbReference>
<keyword evidence="3" id="KW-1185">Reference proteome</keyword>
<dbReference type="Proteomes" id="UP001500621">
    <property type="component" value="Unassembled WGS sequence"/>
</dbReference>
<keyword evidence="1" id="KW-0732">Signal</keyword>
<sequence>MADTRARRAAVLAVVPALLLSAPAASAREVADTPPTTRDDVITMYAGGTRMLSVLDNDADADGDALEICRIGAVDRGLRAYEPRPWYEEEDPFFFGDANRGDLVVRAARSSAGQTLEATYYACDTRSLRPATVRVQVLRPRPMTVTSVPGKPRTFVVRNTQSFGVDVYYSWREGNSETTTGGSVRPGQATRITLPVARGRWYAVSYRRGYRDQGRLVSGR</sequence>
<evidence type="ECO:0000313" key="2">
    <source>
        <dbReference type="EMBL" id="GAA4692622.1"/>
    </source>
</evidence>